<dbReference type="Gene3D" id="2.60.120.200">
    <property type="match status" value="1"/>
</dbReference>
<dbReference type="PANTHER" id="PTHR40124:SF1">
    <property type="entry name" value="DISAGGREGATASE RELATED REPEAT PROTEIN"/>
    <property type="match status" value="1"/>
</dbReference>
<feature type="signal peptide" evidence="2">
    <location>
        <begin position="1"/>
        <end position="24"/>
    </location>
</feature>
<dbReference type="Proteomes" id="UP001215280">
    <property type="component" value="Unassembled WGS sequence"/>
</dbReference>
<feature type="chain" id="PRO_5041953573" description="Polysaccharide lyase 14 domain-containing protein" evidence="2">
    <location>
        <begin position="25"/>
        <end position="376"/>
    </location>
</feature>
<dbReference type="PANTHER" id="PTHR40124">
    <property type="match status" value="1"/>
</dbReference>
<feature type="non-terminal residue" evidence="4">
    <location>
        <position position="1"/>
    </location>
</feature>
<dbReference type="Pfam" id="PF21294">
    <property type="entry name" value="Polysacc_lyase_14"/>
    <property type="match status" value="1"/>
</dbReference>
<keyword evidence="5" id="KW-1185">Reference proteome</keyword>
<dbReference type="InterPro" id="IPR048958">
    <property type="entry name" value="Polysacc_lyase_14"/>
</dbReference>
<organism evidence="4 5">
    <name type="scientific">Mycena maculata</name>
    <dbReference type="NCBI Taxonomy" id="230809"/>
    <lineage>
        <taxon>Eukaryota</taxon>
        <taxon>Fungi</taxon>
        <taxon>Dikarya</taxon>
        <taxon>Basidiomycota</taxon>
        <taxon>Agaricomycotina</taxon>
        <taxon>Agaricomycetes</taxon>
        <taxon>Agaricomycetidae</taxon>
        <taxon>Agaricales</taxon>
        <taxon>Marasmiineae</taxon>
        <taxon>Mycenaceae</taxon>
        <taxon>Mycena</taxon>
    </lineage>
</organism>
<comment type="caution">
    <text evidence="4">The sequence shown here is derived from an EMBL/GenBank/DDBJ whole genome shotgun (WGS) entry which is preliminary data.</text>
</comment>
<evidence type="ECO:0000313" key="5">
    <source>
        <dbReference type="Proteomes" id="UP001215280"/>
    </source>
</evidence>
<evidence type="ECO:0000256" key="1">
    <source>
        <dbReference type="SAM" id="MobiDB-lite"/>
    </source>
</evidence>
<sequence>MAFTHHRNMNLILLTCMLSASVFALPTPGDKASHSAAPIAPTVSPASAIPSEGKHSSAGPSGVSTTVPGPSASPSKGGGVSGSIPSPAGNVTASGPPSLSALFPVPSPLSQWTTLPGAPGALPLSDATLMPFKEMSQTNHSYGKAPDGTMAMIANYPQGSWNPTNEPRGGFSFYATGPSSVNITTAQELTFGYSVMFPSGFQWNLGGKLPGIYGGDNASNATQCSGGRRDPTCFSARLMWRADGAGEIYTYLPDPTESPLYAANAKICQMPNSLCNPTYGDSISRGAFSFIPGAWTTVSERVKLNTAGQADGELELYVGGKSVINATGIILRDSDEGRIRGIQCETFFGGNTIQYASPSDQQAYFADFSVAILSTL</sequence>
<proteinExistence type="predicted"/>
<evidence type="ECO:0000313" key="4">
    <source>
        <dbReference type="EMBL" id="KAJ7747950.1"/>
    </source>
</evidence>
<accession>A0AAD7IPS6</accession>
<keyword evidence="2" id="KW-0732">Signal</keyword>
<name>A0AAD7IPS6_9AGAR</name>
<reference evidence="4" key="1">
    <citation type="submission" date="2023-03" db="EMBL/GenBank/DDBJ databases">
        <title>Massive genome expansion in bonnet fungi (Mycena s.s.) driven by repeated elements and novel gene families across ecological guilds.</title>
        <authorList>
            <consortium name="Lawrence Berkeley National Laboratory"/>
            <person name="Harder C.B."/>
            <person name="Miyauchi S."/>
            <person name="Viragh M."/>
            <person name="Kuo A."/>
            <person name="Thoen E."/>
            <person name="Andreopoulos B."/>
            <person name="Lu D."/>
            <person name="Skrede I."/>
            <person name="Drula E."/>
            <person name="Henrissat B."/>
            <person name="Morin E."/>
            <person name="Kohler A."/>
            <person name="Barry K."/>
            <person name="LaButti K."/>
            <person name="Morin E."/>
            <person name="Salamov A."/>
            <person name="Lipzen A."/>
            <person name="Mereny Z."/>
            <person name="Hegedus B."/>
            <person name="Baldrian P."/>
            <person name="Stursova M."/>
            <person name="Weitz H."/>
            <person name="Taylor A."/>
            <person name="Grigoriev I.V."/>
            <person name="Nagy L.G."/>
            <person name="Martin F."/>
            <person name="Kauserud H."/>
        </authorList>
    </citation>
    <scope>NUCLEOTIDE SEQUENCE</scope>
    <source>
        <strain evidence="4">CBHHK188m</strain>
    </source>
</reference>
<evidence type="ECO:0000256" key="2">
    <source>
        <dbReference type="SAM" id="SignalP"/>
    </source>
</evidence>
<gene>
    <name evidence="4" type="ORF">DFH07DRAFT_889081</name>
</gene>
<protein>
    <recommendedName>
        <fullName evidence="3">Polysaccharide lyase 14 domain-containing protein</fullName>
    </recommendedName>
</protein>
<evidence type="ECO:0000259" key="3">
    <source>
        <dbReference type="Pfam" id="PF21294"/>
    </source>
</evidence>
<dbReference type="AlphaFoldDB" id="A0AAD7IPS6"/>
<feature type="region of interest" description="Disordered" evidence="1">
    <location>
        <begin position="43"/>
        <end position="95"/>
    </location>
</feature>
<feature type="domain" description="Polysaccharide lyase 14" evidence="3">
    <location>
        <begin position="147"/>
        <end position="368"/>
    </location>
</feature>
<dbReference type="EMBL" id="JARJLG010000092">
    <property type="protein sequence ID" value="KAJ7747950.1"/>
    <property type="molecule type" value="Genomic_DNA"/>
</dbReference>